<keyword evidence="13" id="KW-1185">Reference proteome</keyword>
<dbReference type="Proteomes" id="UP000318571">
    <property type="component" value="Chromosome 12"/>
</dbReference>
<feature type="compositionally biased region" description="Basic and acidic residues" evidence="9">
    <location>
        <begin position="467"/>
        <end position="476"/>
    </location>
</feature>
<comment type="similarity">
    <text evidence="2">Belongs to the RETREG family.</text>
</comment>
<dbReference type="OrthoDB" id="10029527at2759"/>
<name>A0A553PSF2_TIGCA</name>
<keyword evidence="4 10" id="KW-0812">Transmembrane</keyword>
<evidence type="ECO:0000313" key="13">
    <source>
        <dbReference type="Proteomes" id="UP000318571"/>
    </source>
</evidence>
<evidence type="ECO:0000313" key="12">
    <source>
        <dbReference type="EMBL" id="TRY80601.1"/>
    </source>
</evidence>
<feature type="transmembrane region" description="Helical" evidence="10">
    <location>
        <begin position="159"/>
        <end position="177"/>
    </location>
</feature>
<comment type="caution">
    <text evidence="12">The sequence shown here is derived from an EMBL/GenBank/DDBJ whole genome shotgun (WGS) entry which is preliminary data.</text>
</comment>
<evidence type="ECO:0000256" key="9">
    <source>
        <dbReference type="SAM" id="MobiDB-lite"/>
    </source>
</evidence>
<keyword evidence="3" id="KW-0597">Phosphoprotein</keyword>
<dbReference type="PANTHER" id="PTHR28659:SF2">
    <property type="entry name" value="RETICULON-LIKE PROTEIN"/>
    <property type="match status" value="1"/>
</dbReference>
<evidence type="ECO:0000256" key="1">
    <source>
        <dbReference type="ARBA" id="ARBA00004477"/>
    </source>
</evidence>
<dbReference type="STRING" id="6832.A0A553PSF2"/>
<evidence type="ECO:0000256" key="7">
    <source>
        <dbReference type="ARBA" id="ARBA00023006"/>
    </source>
</evidence>
<evidence type="ECO:0000256" key="4">
    <source>
        <dbReference type="ARBA" id="ARBA00022692"/>
    </source>
</evidence>
<dbReference type="GO" id="GO:0005789">
    <property type="term" value="C:endoplasmic reticulum membrane"/>
    <property type="evidence" value="ECO:0007669"/>
    <property type="project" value="UniProtKB-SubCell"/>
</dbReference>
<dbReference type="Pfam" id="PF24456">
    <property type="entry name" value="RHD_RETREG1-3"/>
    <property type="match status" value="1"/>
</dbReference>
<protein>
    <recommendedName>
        <fullName evidence="11">RETREG1-3/ARL6IP-like N-terminal reticulon-homology domain-containing protein</fullName>
    </recommendedName>
</protein>
<dbReference type="OMA" id="TWINRIW"/>
<dbReference type="InterPro" id="IPR057282">
    <property type="entry name" value="RETREG1-3-like_RHD"/>
</dbReference>
<dbReference type="EMBL" id="VCGU01000001">
    <property type="protein sequence ID" value="TRY80601.1"/>
    <property type="molecule type" value="Genomic_DNA"/>
</dbReference>
<feature type="domain" description="RETREG1-3/ARL6IP-like N-terminal reticulon-homology" evidence="11">
    <location>
        <begin position="39"/>
        <end position="202"/>
    </location>
</feature>
<evidence type="ECO:0000259" key="11">
    <source>
        <dbReference type="Pfam" id="PF24456"/>
    </source>
</evidence>
<keyword evidence="8 10" id="KW-0472">Membrane</keyword>
<evidence type="ECO:0000256" key="6">
    <source>
        <dbReference type="ARBA" id="ARBA00022989"/>
    </source>
</evidence>
<reference evidence="12 13" key="1">
    <citation type="journal article" date="2018" name="Nat. Ecol. Evol.">
        <title>Genomic signatures of mitonuclear coevolution across populations of Tigriopus californicus.</title>
        <authorList>
            <person name="Barreto F.S."/>
            <person name="Watson E.T."/>
            <person name="Lima T.G."/>
            <person name="Willett C.S."/>
            <person name="Edmands S."/>
            <person name="Li W."/>
            <person name="Burton R.S."/>
        </authorList>
    </citation>
    <scope>NUCLEOTIDE SEQUENCE [LARGE SCALE GENOMIC DNA]</scope>
    <source>
        <strain evidence="12 13">San Diego</strain>
    </source>
</reference>
<dbReference type="InterPro" id="IPR043384">
    <property type="entry name" value="RETREG1/3"/>
</dbReference>
<organism evidence="12 13">
    <name type="scientific">Tigriopus californicus</name>
    <name type="common">Marine copepod</name>
    <dbReference type="NCBI Taxonomy" id="6832"/>
    <lineage>
        <taxon>Eukaryota</taxon>
        <taxon>Metazoa</taxon>
        <taxon>Ecdysozoa</taxon>
        <taxon>Arthropoda</taxon>
        <taxon>Crustacea</taxon>
        <taxon>Multicrustacea</taxon>
        <taxon>Hexanauplia</taxon>
        <taxon>Copepoda</taxon>
        <taxon>Harpacticoida</taxon>
        <taxon>Harpacticidae</taxon>
        <taxon>Tigriopus</taxon>
    </lineage>
</organism>
<comment type="subcellular location">
    <subcellularLocation>
        <location evidence="1">Endoplasmic reticulum membrane</location>
        <topology evidence="1">Multi-pass membrane protein</topology>
    </subcellularLocation>
</comment>
<dbReference type="PANTHER" id="PTHR28659">
    <property type="entry name" value="RETICULON-LIKE PROTEIN"/>
    <property type="match status" value="1"/>
</dbReference>
<keyword evidence="6 10" id="KW-1133">Transmembrane helix</keyword>
<feature type="region of interest" description="Disordered" evidence="9">
    <location>
        <begin position="376"/>
        <end position="476"/>
    </location>
</feature>
<feature type="compositionally biased region" description="Acidic residues" evidence="9">
    <location>
        <begin position="456"/>
        <end position="466"/>
    </location>
</feature>
<evidence type="ECO:0000256" key="5">
    <source>
        <dbReference type="ARBA" id="ARBA00022824"/>
    </source>
</evidence>
<accession>A0A553PSF2</accession>
<feature type="compositionally biased region" description="Acidic residues" evidence="9">
    <location>
        <begin position="343"/>
        <end position="352"/>
    </location>
</feature>
<feature type="compositionally biased region" description="Acidic residues" evidence="9">
    <location>
        <begin position="398"/>
        <end position="413"/>
    </location>
</feature>
<feature type="compositionally biased region" description="Acidic residues" evidence="9">
    <location>
        <begin position="308"/>
        <end position="318"/>
    </location>
</feature>
<keyword evidence="7" id="KW-0072">Autophagy</keyword>
<evidence type="ECO:0000256" key="10">
    <source>
        <dbReference type="SAM" id="Phobius"/>
    </source>
</evidence>
<proteinExistence type="inferred from homology"/>
<evidence type="ECO:0000256" key="8">
    <source>
        <dbReference type="ARBA" id="ARBA00023136"/>
    </source>
</evidence>
<feature type="transmembrane region" description="Helical" evidence="10">
    <location>
        <begin position="81"/>
        <end position="98"/>
    </location>
</feature>
<sequence length="476" mass="53618">MEYLKSLAEGYRMPDLKKLWYAMDQTDSGTKEQPSIFVQMESILVQVQEVLLWSNVHRSAAFGCGSVLGFCYFYYSSASSISWIMWSILVAFVGSTWINRIWPEIRVEPSPDQTPDAEKFTPINPSCYSGPEVETMVKAFTAKGWDLWRRMWDMRTQTPGKFCSVTCGLFLMIWMIGSWVSSFTLGLSLILAMFTIPKLVQEYLKDPEAMPIIHQIVRFMEPFLGYVGLGPTHDEIDGGQTREIAEPEVEMKAQNMLESSPMMLASSYLKTLQAKVNEVMQEPHTEEELMPIIDDQEGQTVLEAASNETEEENDDDPEEKLRPTQGQAEDSLLPSLDTIPSPEELDVESEPNSLLEEDFLPTQAICLEATNQIPNTPHLQIDQDKSSPLAIPPPQSVEDSEVPDYSSSDEEELPMSVSKESSTTVGERAPLENQAVMLSQAMREDSIPESSSSEDSKDDEFELITEEELKNVDLLQ</sequence>
<feature type="region of interest" description="Disordered" evidence="9">
    <location>
        <begin position="305"/>
        <end position="352"/>
    </location>
</feature>
<evidence type="ECO:0000256" key="3">
    <source>
        <dbReference type="ARBA" id="ARBA00022553"/>
    </source>
</evidence>
<dbReference type="AlphaFoldDB" id="A0A553PSF2"/>
<evidence type="ECO:0000256" key="2">
    <source>
        <dbReference type="ARBA" id="ARBA00006299"/>
    </source>
</evidence>
<dbReference type="GO" id="GO:0061709">
    <property type="term" value="P:reticulophagy"/>
    <property type="evidence" value="ECO:0007669"/>
    <property type="project" value="InterPro"/>
</dbReference>
<keyword evidence="5" id="KW-0256">Endoplasmic reticulum</keyword>
<gene>
    <name evidence="12" type="ORF">TCAL_03004</name>
</gene>